<feature type="transmembrane region" description="Helical" evidence="1">
    <location>
        <begin position="6"/>
        <end position="22"/>
    </location>
</feature>
<reference evidence="2" key="2">
    <citation type="submission" date="2021-04" db="EMBL/GenBank/DDBJ databases">
        <authorList>
            <person name="Gilroy R."/>
        </authorList>
    </citation>
    <scope>NUCLEOTIDE SEQUENCE</scope>
    <source>
        <strain evidence="2">CHK189-11263</strain>
    </source>
</reference>
<gene>
    <name evidence="2" type="ORF">H9714_06180</name>
</gene>
<reference evidence="2" key="1">
    <citation type="journal article" date="2021" name="PeerJ">
        <title>Extensive microbial diversity within the chicken gut microbiome revealed by metagenomics and culture.</title>
        <authorList>
            <person name="Gilroy R."/>
            <person name="Ravi A."/>
            <person name="Getino M."/>
            <person name="Pursley I."/>
            <person name="Horton D.L."/>
            <person name="Alikhan N.F."/>
            <person name="Baker D."/>
            <person name="Gharbi K."/>
            <person name="Hall N."/>
            <person name="Watson M."/>
            <person name="Adriaenssens E.M."/>
            <person name="Foster-Nyarko E."/>
            <person name="Jarju S."/>
            <person name="Secka A."/>
            <person name="Antonio M."/>
            <person name="Oren A."/>
            <person name="Chaudhuri R.R."/>
            <person name="La Ragione R."/>
            <person name="Hildebrand F."/>
            <person name="Pallen M.J."/>
        </authorList>
    </citation>
    <scope>NUCLEOTIDE SEQUENCE</scope>
    <source>
        <strain evidence="2">CHK189-11263</strain>
    </source>
</reference>
<dbReference type="AlphaFoldDB" id="A0A9D2S5U0"/>
<dbReference type="Proteomes" id="UP000824208">
    <property type="component" value="Unassembled WGS sequence"/>
</dbReference>
<protein>
    <submittedName>
        <fullName evidence="2">Uncharacterized protein</fullName>
    </submittedName>
</protein>
<keyword evidence="1" id="KW-0472">Membrane</keyword>
<organism evidence="2 3">
    <name type="scientific">Candidatus Flavonifractor intestinipullorum</name>
    <dbReference type="NCBI Taxonomy" id="2838587"/>
    <lineage>
        <taxon>Bacteria</taxon>
        <taxon>Bacillati</taxon>
        <taxon>Bacillota</taxon>
        <taxon>Clostridia</taxon>
        <taxon>Eubacteriales</taxon>
        <taxon>Oscillospiraceae</taxon>
        <taxon>Flavonifractor</taxon>
    </lineage>
</organism>
<evidence type="ECO:0000256" key="1">
    <source>
        <dbReference type="SAM" id="Phobius"/>
    </source>
</evidence>
<keyword evidence="1" id="KW-1133">Transmembrane helix</keyword>
<proteinExistence type="predicted"/>
<feature type="transmembrane region" description="Helical" evidence="1">
    <location>
        <begin position="53"/>
        <end position="71"/>
    </location>
</feature>
<name>A0A9D2S5U0_9FIRM</name>
<evidence type="ECO:0000313" key="3">
    <source>
        <dbReference type="Proteomes" id="UP000824208"/>
    </source>
</evidence>
<accession>A0A9D2S5U0</accession>
<keyword evidence="1" id="KW-0812">Transmembrane</keyword>
<comment type="caution">
    <text evidence="2">The sequence shown here is derived from an EMBL/GenBank/DDBJ whole genome shotgun (WGS) entry which is preliminary data.</text>
</comment>
<feature type="transmembrane region" description="Helical" evidence="1">
    <location>
        <begin position="29"/>
        <end position="47"/>
    </location>
</feature>
<dbReference type="EMBL" id="DWYC01000053">
    <property type="protein sequence ID" value="HJB57121.1"/>
    <property type="molecule type" value="Genomic_DNA"/>
</dbReference>
<sequence length="91" mass="9999">MLSDVIGMFLTIALIAVQFYFGQKQKLRLGLILPILFVVIFAIMCLVDGSPLYLIPGGMCVLGLLAAYFMGTGRAKARQKAELDKMKSKDL</sequence>
<evidence type="ECO:0000313" key="2">
    <source>
        <dbReference type="EMBL" id="HJB57121.1"/>
    </source>
</evidence>